<evidence type="ECO:0008006" key="4">
    <source>
        <dbReference type="Google" id="ProtNLM"/>
    </source>
</evidence>
<comment type="caution">
    <text evidence="2">The sequence shown here is derived from an EMBL/GenBank/DDBJ whole genome shotgun (WGS) entry which is preliminary data.</text>
</comment>
<proteinExistence type="predicted"/>
<feature type="region of interest" description="Disordered" evidence="1">
    <location>
        <begin position="47"/>
        <end position="84"/>
    </location>
</feature>
<accession>A0A0P6WGM5</accession>
<feature type="compositionally biased region" description="Basic and acidic residues" evidence="1">
    <location>
        <begin position="47"/>
        <end position="69"/>
    </location>
</feature>
<protein>
    <recommendedName>
        <fullName evidence="4">DUF3886 domain-containing protein</fullName>
    </recommendedName>
</protein>
<name>A0A0P6WGM5_9BACI</name>
<feature type="region of interest" description="Disordered" evidence="1">
    <location>
        <begin position="1"/>
        <end position="26"/>
    </location>
</feature>
<gene>
    <name evidence="2" type="ORF">AM506_09560</name>
</gene>
<reference evidence="2 3" key="1">
    <citation type="submission" date="2015-08" db="EMBL/GenBank/DDBJ databases">
        <title>Draft Genome Sequence of Bacillus vietnamensis UCD-SED5.</title>
        <authorList>
            <person name="Lee R.D."/>
            <person name="Jospin G."/>
            <person name="Lang J.M."/>
            <person name="Coil D.A."/>
            <person name="Eisen J.A."/>
        </authorList>
    </citation>
    <scope>NUCLEOTIDE SEQUENCE [LARGE SCALE GENOMIC DNA]</scope>
    <source>
        <strain evidence="2 3">UCD-SED5</strain>
    </source>
</reference>
<evidence type="ECO:0000313" key="2">
    <source>
        <dbReference type="EMBL" id="KPL59703.1"/>
    </source>
</evidence>
<dbReference type="InterPro" id="IPR024980">
    <property type="entry name" value="DUF3886"/>
</dbReference>
<evidence type="ECO:0000313" key="3">
    <source>
        <dbReference type="Proteomes" id="UP000050398"/>
    </source>
</evidence>
<dbReference type="PATRIC" id="fig|218284.4.peg.3571"/>
<dbReference type="eggNOG" id="ENOG5033AKY">
    <property type="taxonomic scope" value="Bacteria"/>
</dbReference>
<dbReference type="AlphaFoldDB" id="A0A0P6WGM5"/>
<organism evidence="2 3">
    <name type="scientific">Rossellomorea vietnamensis</name>
    <dbReference type="NCBI Taxonomy" id="218284"/>
    <lineage>
        <taxon>Bacteria</taxon>
        <taxon>Bacillati</taxon>
        <taxon>Bacillota</taxon>
        <taxon>Bacilli</taxon>
        <taxon>Bacillales</taxon>
        <taxon>Bacillaceae</taxon>
        <taxon>Rossellomorea</taxon>
    </lineage>
</organism>
<sequence>MTDRGNQHMSKKKKQEAEMTLKNSINGDLFEQLKQKKAELEKVESVKKEEERLKKIEEKKQREKNKSFEELLNESNMDWKSYKD</sequence>
<evidence type="ECO:0000256" key="1">
    <source>
        <dbReference type="SAM" id="MobiDB-lite"/>
    </source>
</evidence>
<dbReference type="Proteomes" id="UP000050398">
    <property type="component" value="Unassembled WGS sequence"/>
</dbReference>
<dbReference type="EMBL" id="LIXZ01000006">
    <property type="protein sequence ID" value="KPL59703.1"/>
    <property type="molecule type" value="Genomic_DNA"/>
</dbReference>
<dbReference type="Pfam" id="PF13025">
    <property type="entry name" value="DUF3886"/>
    <property type="match status" value="1"/>
</dbReference>